<accession>A0A8X8DEG4</accession>
<dbReference type="PANTHER" id="PTHR35316:SF1">
    <property type="entry name" value="28S RIBOSOMAL S34 PROTEIN"/>
    <property type="match status" value="1"/>
</dbReference>
<dbReference type="PANTHER" id="PTHR35316">
    <property type="entry name" value="28S RIBOSOMAL S34 PROTEIN"/>
    <property type="match status" value="1"/>
</dbReference>
<sequence length="169" mass="18440">MGGSLVAKRAAVSAPNQTLSLFRLSFCNLLKTFSTSSSSAAAENPKNETSKPKRRKKKNLFEVAQFLPNWGIGYHMAKSHWANVSYEITKINLYKAVDPSLFPTLDGRHGKAWGLAHKDGLPIADAPKKISGVHKRCWKYIPSLAKSIEGKASSPKSTETASKIEVQAA</sequence>
<protein>
    <submittedName>
        <fullName evidence="2">Uncharacterized protein</fullName>
    </submittedName>
</protein>
<name>A0A8X8DEG4_POPTO</name>
<dbReference type="Pfam" id="PF16053">
    <property type="entry name" value="MRP-S34"/>
    <property type="match status" value="1"/>
</dbReference>
<dbReference type="OrthoDB" id="16434at2759"/>
<feature type="region of interest" description="Disordered" evidence="1">
    <location>
        <begin position="149"/>
        <end position="169"/>
    </location>
</feature>
<dbReference type="Proteomes" id="UP000886885">
    <property type="component" value="Chromosome 1D"/>
</dbReference>
<evidence type="ECO:0000313" key="2">
    <source>
        <dbReference type="EMBL" id="KAG6789367.1"/>
    </source>
</evidence>
<dbReference type="AlphaFoldDB" id="A0A8X8DEG4"/>
<organism evidence="2 3">
    <name type="scientific">Populus tomentosa</name>
    <name type="common">Chinese white poplar</name>
    <dbReference type="NCBI Taxonomy" id="118781"/>
    <lineage>
        <taxon>Eukaryota</taxon>
        <taxon>Viridiplantae</taxon>
        <taxon>Streptophyta</taxon>
        <taxon>Embryophyta</taxon>
        <taxon>Tracheophyta</taxon>
        <taxon>Spermatophyta</taxon>
        <taxon>Magnoliopsida</taxon>
        <taxon>eudicotyledons</taxon>
        <taxon>Gunneridae</taxon>
        <taxon>Pentapetalae</taxon>
        <taxon>rosids</taxon>
        <taxon>fabids</taxon>
        <taxon>Malpighiales</taxon>
        <taxon>Salicaceae</taxon>
        <taxon>Saliceae</taxon>
        <taxon>Populus</taxon>
    </lineage>
</organism>
<reference evidence="2" key="1">
    <citation type="journal article" date="2020" name="bioRxiv">
        <title>Hybrid origin of Populus tomentosa Carr. identified through genome sequencing and phylogenomic analysis.</title>
        <authorList>
            <person name="An X."/>
            <person name="Gao K."/>
            <person name="Chen Z."/>
            <person name="Li J."/>
            <person name="Yang X."/>
            <person name="Yang X."/>
            <person name="Zhou J."/>
            <person name="Guo T."/>
            <person name="Zhao T."/>
            <person name="Huang S."/>
            <person name="Miao D."/>
            <person name="Khan W.U."/>
            <person name="Rao P."/>
            <person name="Ye M."/>
            <person name="Lei B."/>
            <person name="Liao W."/>
            <person name="Wang J."/>
            <person name="Ji L."/>
            <person name="Li Y."/>
            <person name="Guo B."/>
            <person name="Mustafa N.S."/>
            <person name="Li S."/>
            <person name="Yun Q."/>
            <person name="Keller S.R."/>
            <person name="Mao J."/>
            <person name="Zhang R."/>
            <person name="Strauss S.H."/>
        </authorList>
    </citation>
    <scope>NUCLEOTIDE SEQUENCE</scope>
    <source>
        <strain evidence="2">GM15</strain>
        <tissue evidence="2">Leaf</tissue>
    </source>
</reference>
<comment type="caution">
    <text evidence="2">The sequence shown here is derived from an EMBL/GenBank/DDBJ whole genome shotgun (WGS) entry which is preliminary data.</text>
</comment>
<keyword evidence="3" id="KW-1185">Reference proteome</keyword>
<proteinExistence type="predicted"/>
<dbReference type="InterPro" id="IPR032053">
    <property type="entry name" value="Ribosomal_mS34"/>
</dbReference>
<dbReference type="GO" id="GO:0005739">
    <property type="term" value="C:mitochondrion"/>
    <property type="evidence" value="ECO:0007669"/>
    <property type="project" value="InterPro"/>
</dbReference>
<gene>
    <name evidence="2" type="ORF">POTOM_005464</name>
</gene>
<evidence type="ECO:0000256" key="1">
    <source>
        <dbReference type="SAM" id="MobiDB-lite"/>
    </source>
</evidence>
<evidence type="ECO:0000313" key="3">
    <source>
        <dbReference type="Proteomes" id="UP000886885"/>
    </source>
</evidence>
<dbReference type="GO" id="GO:0003735">
    <property type="term" value="F:structural constituent of ribosome"/>
    <property type="evidence" value="ECO:0007669"/>
    <property type="project" value="InterPro"/>
</dbReference>
<dbReference type="EMBL" id="JAAWWB010000002">
    <property type="protein sequence ID" value="KAG6789367.1"/>
    <property type="molecule type" value="Genomic_DNA"/>
</dbReference>